<evidence type="ECO:0000313" key="1">
    <source>
        <dbReference type="EMBL" id="KAK2140766.1"/>
    </source>
</evidence>
<organism evidence="1 2">
    <name type="scientific">Paralvinella palmiformis</name>
    <dbReference type="NCBI Taxonomy" id="53620"/>
    <lineage>
        <taxon>Eukaryota</taxon>
        <taxon>Metazoa</taxon>
        <taxon>Spiralia</taxon>
        <taxon>Lophotrochozoa</taxon>
        <taxon>Annelida</taxon>
        <taxon>Polychaeta</taxon>
        <taxon>Sedentaria</taxon>
        <taxon>Canalipalpata</taxon>
        <taxon>Terebellida</taxon>
        <taxon>Terebelliformia</taxon>
        <taxon>Alvinellidae</taxon>
        <taxon>Paralvinella</taxon>
    </lineage>
</organism>
<protein>
    <submittedName>
        <fullName evidence="1">Uncharacterized protein</fullName>
    </submittedName>
</protein>
<keyword evidence="2" id="KW-1185">Reference proteome</keyword>
<dbReference type="EMBL" id="JAODUP010001255">
    <property type="protein sequence ID" value="KAK2140766.1"/>
    <property type="molecule type" value="Genomic_DNA"/>
</dbReference>
<dbReference type="AlphaFoldDB" id="A0AAD9IUE2"/>
<evidence type="ECO:0000313" key="2">
    <source>
        <dbReference type="Proteomes" id="UP001208570"/>
    </source>
</evidence>
<dbReference type="Proteomes" id="UP001208570">
    <property type="component" value="Unassembled WGS sequence"/>
</dbReference>
<accession>A0AAD9IUE2</accession>
<comment type="caution">
    <text evidence="1">The sequence shown here is derived from an EMBL/GenBank/DDBJ whole genome shotgun (WGS) entry which is preliminary data.</text>
</comment>
<reference evidence="1" key="1">
    <citation type="journal article" date="2023" name="Mol. Biol. Evol.">
        <title>Third-Generation Sequencing Reveals the Adaptive Role of the Epigenome in Three Deep-Sea Polychaetes.</title>
        <authorList>
            <person name="Perez M."/>
            <person name="Aroh O."/>
            <person name="Sun Y."/>
            <person name="Lan Y."/>
            <person name="Juniper S.K."/>
            <person name="Young C.R."/>
            <person name="Angers B."/>
            <person name="Qian P.Y."/>
        </authorList>
    </citation>
    <scope>NUCLEOTIDE SEQUENCE</scope>
    <source>
        <strain evidence="1">P08H-3</strain>
    </source>
</reference>
<proteinExistence type="predicted"/>
<gene>
    <name evidence="1" type="ORF">LSH36_1256g00001</name>
</gene>
<sequence length="170" mass="19367">MVTHKEEMPHRIRAGNEDRTKLRGIIKMTIDPLDAHQHPTGIINIVTSRIATENITVDQSVTIGQQHMVEFESSWPEGFYNMISKKVTTMSTMKKHITVGTNQVYDTNFIYSRVIGLHSSQNISMKDVLKYEISPVPTYMYEENGGMRITKTKSVLKLKLQVEHSSRTGS</sequence>
<name>A0AAD9IUE2_9ANNE</name>